<protein>
    <recommendedName>
        <fullName evidence="3">Fatty-acid and retinol-binding protein 1</fullName>
    </recommendedName>
</protein>
<dbReference type="InterPro" id="IPR008632">
    <property type="entry name" value="Gp-FAR-1"/>
</dbReference>
<dbReference type="PANTHER" id="PTHR31418">
    <property type="entry name" value="FATTY-ACID AND RETINOL-BINDING PROTEIN 1"/>
    <property type="match status" value="1"/>
</dbReference>
<keyword evidence="7" id="KW-0446">Lipid-binding</keyword>
<keyword evidence="4" id="KW-0964">Secreted</keyword>
<dbReference type="WBParaSite" id="L893_g23938.t1">
    <property type="protein sequence ID" value="L893_g23938.t1"/>
    <property type="gene ID" value="L893_g23938"/>
</dbReference>
<accession>A0A1I7Z8J7</accession>
<sequence>LALIPTEIVDFYKSFTPEENQIEKELSEKVFRNIEEYDNALKEKSESLYSRVQAIRDLMKAKVGALDTEAKTFFDETLNAIILNHPADGKSYDVPKLKETVINKYQALSAEAKANLQKQFPQMTALLKNKKFRKIIPFEDN</sequence>
<evidence type="ECO:0000256" key="5">
    <source>
        <dbReference type="ARBA" id="ARBA00022729"/>
    </source>
</evidence>
<evidence type="ECO:0000256" key="3">
    <source>
        <dbReference type="ARBA" id="ARBA00017453"/>
    </source>
</evidence>
<evidence type="ECO:0000256" key="1">
    <source>
        <dbReference type="ARBA" id="ARBA00004613"/>
    </source>
</evidence>
<dbReference type="PANTHER" id="PTHR31418:SF7">
    <property type="entry name" value="FATTY-ACID AND RETINOL-BINDING PROTEIN 1"/>
    <property type="match status" value="1"/>
</dbReference>
<evidence type="ECO:0000256" key="6">
    <source>
        <dbReference type="ARBA" id="ARBA00023054"/>
    </source>
</evidence>
<organism evidence="8 9">
    <name type="scientific">Steinernema glaseri</name>
    <dbReference type="NCBI Taxonomy" id="37863"/>
    <lineage>
        <taxon>Eukaryota</taxon>
        <taxon>Metazoa</taxon>
        <taxon>Ecdysozoa</taxon>
        <taxon>Nematoda</taxon>
        <taxon>Chromadorea</taxon>
        <taxon>Rhabditida</taxon>
        <taxon>Tylenchina</taxon>
        <taxon>Panagrolaimomorpha</taxon>
        <taxon>Strongyloidoidea</taxon>
        <taxon>Steinernematidae</taxon>
        <taxon>Steinernema</taxon>
    </lineage>
</organism>
<dbReference type="Pfam" id="PF05823">
    <property type="entry name" value="Gp-FAR-1"/>
    <property type="match status" value="1"/>
</dbReference>
<evidence type="ECO:0000256" key="2">
    <source>
        <dbReference type="ARBA" id="ARBA00006648"/>
    </source>
</evidence>
<dbReference type="Gene3D" id="1.20.120.1100">
    <property type="match status" value="1"/>
</dbReference>
<proteinExistence type="inferred from homology"/>
<dbReference type="AlphaFoldDB" id="A0A1I7Z8J7"/>
<dbReference type="Proteomes" id="UP000095287">
    <property type="component" value="Unplaced"/>
</dbReference>
<keyword evidence="6" id="KW-0175">Coiled coil</keyword>
<dbReference type="GO" id="GO:0008289">
    <property type="term" value="F:lipid binding"/>
    <property type="evidence" value="ECO:0007669"/>
    <property type="project" value="UniProtKB-KW"/>
</dbReference>
<keyword evidence="8" id="KW-1185">Reference proteome</keyword>
<reference evidence="9" key="1">
    <citation type="submission" date="2016-11" db="UniProtKB">
        <authorList>
            <consortium name="WormBaseParasite"/>
        </authorList>
    </citation>
    <scope>IDENTIFICATION</scope>
</reference>
<evidence type="ECO:0000256" key="7">
    <source>
        <dbReference type="ARBA" id="ARBA00023121"/>
    </source>
</evidence>
<keyword evidence="5" id="KW-0732">Signal</keyword>
<comment type="subcellular location">
    <subcellularLocation>
        <location evidence="1">Secreted</location>
    </subcellularLocation>
</comment>
<evidence type="ECO:0000313" key="8">
    <source>
        <dbReference type="Proteomes" id="UP000095287"/>
    </source>
</evidence>
<comment type="similarity">
    <text evidence="2">Belongs to the fatty-acid and retinol-binding protein (FARBP) family.</text>
</comment>
<dbReference type="GO" id="GO:0005576">
    <property type="term" value="C:extracellular region"/>
    <property type="evidence" value="ECO:0007669"/>
    <property type="project" value="UniProtKB-SubCell"/>
</dbReference>
<evidence type="ECO:0000256" key="4">
    <source>
        <dbReference type="ARBA" id="ARBA00022525"/>
    </source>
</evidence>
<evidence type="ECO:0000313" key="9">
    <source>
        <dbReference type="WBParaSite" id="L893_g23938.t1"/>
    </source>
</evidence>
<name>A0A1I7Z8J7_9BILA</name>